<dbReference type="Proteomes" id="UP000469558">
    <property type="component" value="Unassembled WGS sequence"/>
</dbReference>
<dbReference type="Gene3D" id="3.40.630.30">
    <property type="match status" value="1"/>
</dbReference>
<dbReference type="PANTHER" id="PTHR20958:SF6">
    <property type="entry name" value="GLYCINE N-ACYLTRANSFERASE-LIKE PROTEIN"/>
    <property type="match status" value="1"/>
</dbReference>
<evidence type="ECO:0000259" key="1">
    <source>
        <dbReference type="PROSITE" id="PS51186"/>
    </source>
</evidence>
<comment type="caution">
    <text evidence="2">The sequence shown here is derived from an EMBL/GenBank/DDBJ whole genome shotgun (WGS) entry which is preliminary data.</text>
</comment>
<dbReference type="InterPro" id="IPR053225">
    <property type="entry name" value="Acyl-CoA_N-acyltransferase"/>
</dbReference>
<dbReference type="OrthoDB" id="61870at2759"/>
<name>A0A8T9CFD4_9HELO</name>
<dbReference type="InterPro" id="IPR000182">
    <property type="entry name" value="GNAT_dom"/>
</dbReference>
<feature type="domain" description="N-acetyltransferase" evidence="1">
    <location>
        <begin position="131"/>
        <end position="317"/>
    </location>
</feature>
<reference evidence="2 3" key="1">
    <citation type="submission" date="2018-05" db="EMBL/GenBank/DDBJ databases">
        <title>Genome sequencing and assembly of the regulated plant pathogen Lachnellula willkommii and related sister species for the development of diagnostic species identification markers.</title>
        <authorList>
            <person name="Giroux E."/>
            <person name="Bilodeau G."/>
        </authorList>
    </citation>
    <scope>NUCLEOTIDE SEQUENCE [LARGE SCALE GENOMIC DNA]</scope>
    <source>
        <strain evidence="2 3">CBS 268.59</strain>
    </source>
</reference>
<organism evidence="2 3">
    <name type="scientific">Lachnellula suecica</name>
    <dbReference type="NCBI Taxonomy" id="602035"/>
    <lineage>
        <taxon>Eukaryota</taxon>
        <taxon>Fungi</taxon>
        <taxon>Dikarya</taxon>
        <taxon>Ascomycota</taxon>
        <taxon>Pezizomycotina</taxon>
        <taxon>Leotiomycetes</taxon>
        <taxon>Helotiales</taxon>
        <taxon>Lachnaceae</taxon>
        <taxon>Lachnellula</taxon>
    </lineage>
</organism>
<dbReference type="GO" id="GO:0016747">
    <property type="term" value="F:acyltransferase activity, transferring groups other than amino-acyl groups"/>
    <property type="evidence" value="ECO:0007669"/>
    <property type="project" value="InterPro"/>
</dbReference>
<dbReference type="SUPFAM" id="SSF55729">
    <property type="entry name" value="Acyl-CoA N-acyltransferases (Nat)"/>
    <property type="match status" value="1"/>
</dbReference>
<dbReference type="InterPro" id="IPR016181">
    <property type="entry name" value="Acyl_CoA_acyltransferase"/>
</dbReference>
<protein>
    <recommendedName>
        <fullName evidence="1">N-acetyltransferase domain-containing protein</fullName>
    </recommendedName>
</protein>
<evidence type="ECO:0000313" key="2">
    <source>
        <dbReference type="EMBL" id="TVY83926.1"/>
    </source>
</evidence>
<accession>A0A8T9CFD4</accession>
<sequence length="317" mass="34620">RIICPLDTACFAATFPPPSSGSSALVPEIYTILFSDRSRHDESQIWIFNPLISRPFPLSSSDQDILTSHVHVAILYLKETEIPEAPGWPFKQRLKFSCLHESITNSLSQLLETRGGIPYITVWNFWIVRTSALSSKPRRPLPEGYTVGRVPEDQLDIVISTSAIPRVPATLKLQANVGIMDPEGLLAAWGYIGIDGSLATLYVLPEYRGKGLATHVAVELLIRFENGGFSDLGYAGNTGYVHSDVKVGNKESEGVMKSLGGTAEWTSSYLHVDSDRFSGFVHSMVADGNQGSEGVMKSLGGTVEGQVGKVYLDVDRF</sequence>
<evidence type="ECO:0000313" key="3">
    <source>
        <dbReference type="Proteomes" id="UP000469558"/>
    </source>
</evidence>
<gene>
    <name evidence="2" type="ORF">LSUE1_G002006</name>
</gene>
<feature type="non-terminal residue" evidence="2">
    <location>
        <position position="1"/>
    </location>
</feature>
<keyword evidence="3" id="KW-1185">Reference proteome</keyword>
<dbReference type="PROSITE" id="PS51186">
    <property type="entry name" value="GNAT"/>
    <property type="match status" value="1"/>
</dbReference>
<dbReference type="PANTHER" id="PTHR20958">
    <property type="entry name" value="GLYCINE N-ACYLTRANSFERASE-LIKE PROTEIN"/>
    <property type="match status" value="1"/>
</dbReference>
<dbReference type="AlphaFoldDB" id="A0A8T9CFD4"/>
<dbReference type="EMBL" id="QGMK01000138">
    <property type="protein sequence ID" value="TVY83926.1"/>
    <property type="molecule type" value="Genomic_DNA"/>
</dbReference>
<proteinExistence type="predicted"/>